<dbReference type="Proteomes" id="UP000231553">
    <property type="component" value="Unassembled WGS sequence"/>
</dbReference>
<dbReference type="Pfam" id="PF00908">
    <property type="entry name" value="dTDP_sugar_isom"/>
    <property type="match status" value="1"/>
</dbReference>
<evidence type="ECO:0000256" key="7">
    <source>
        <dbReference type="ARBA" id="ARBA00033311"/>
    </source>
</evidence>
<reference evidence="10 11" key="1">
    <citation type="journal article" date="2018" name="Int. J. Syst. Evol. Microbiol.">
        <title>Pseudooceanicola lipolyticus sp. nov., a marine alphaproteobacterium, reclassification of Oceanicola flagellatus as Pseudooceanicola flagellatus comb. nov. and emended description of the genus Pseudooceanicola.</title>
        <authorList>
            <person name="Huang M.-M."/>
            <person name="Guo L.-L."/>
            <person name="Wu Y.-H."/>
            <person name="Lai Q.-L."/>
            <person name="Shao Z.-Z."/>
            <person name="Wang C.-S."/>
            <person name="Wu M."/>
            <person name="Xu X.-W."/>
        </authorList>
    </citation>
    <scope>NUCLEOTIDE SEQUENCE [LARGE SCALE GENOMIC DNA]</scope>
    <source>
        <strain evidence="10 11">157</strain>
    </source>
</reference>
<dbReference type="CDD" id="cd00438">
    <property type="entry name" value="cupin_RmlC"/>
    <property type="match status" value="1"/>
</dbReference>
<dbReference type="GO" id="GO:0019305">
    <property type="term" value="P:dTDP-rhamnose biosynthetic process"/>
    <property type="evidence" value="ECO:0007669"/>
    <property type="project" value="TreeGrafter"/>
</dbReference>
<evidence type="ECO:0000256" key="3">
    <source>
        <dbReference type="ARBA" id="ARBA00012098"/>
    </source>
</evidence>
<accession>A0A2M8IU08</accession>
<evidence type="ECO:0000313" key="11">
    <source>
        <dbReference type="Proteomes" id="UP000231553"/>
    </source>
</evidence>
<feature type="active site" description="Proton acceptor" evidence="8">
    <location>
        <position position="62"/>
    </location>
</feature>
<dbReference type="OrthoDB" id="9800680at2"/>
<comment type="function">
    <text evidence="2">Catalyzes the epimerization of the C3' and C5'positions of dTDP-6-deoxy-D-xylo-4-hexulose, forming dTDP-6-deoxy-L-lyxo-4-hexulose.</text>
</comment>
<evidence type="ECO:0000256" key="6">
    <source>
        <dbReference type="ARBA" id="ARBA00031424"/>
    </source>
</evidence>
<evidence type="ECO:0000256" key="8">
    <source>
        <dbReference type="PIRSR" id="PIRSR600888-1"/>
    </source>
</evidence>
<dbReference type="PANTHER" id="PTHR21047:SF2">
    <property type="entry name" value="THYMIDINE DIPHOSPHO-4-KETO-RHAMNOSE 3,5-EPIMERASE"/>
    <property type="match status" value="1"/>
</dbReference>
<comment type="caution">
    <text evidence="10">The sequence shown here is derived from an EMBL/GenBank/DDBJ whole genome shotgun (WGS) entry which is preliminary data.</text>
</comment>
<evidence type="ECO:0000313" key="10">
    <source>
        <dbReference type="EMBL" id="PJE34024.1"/>
    </source>
</evidence>
<evidence type="ECO:0000256" key="4">
    <source>
        <dbReference type="ARBA" id="ARBA00019595"/>
    </source>
</evidence>
<evidence type="ECO:0000256" key="2">
    <source>
        <dbReference type="ARBA" id="ARBA00001997"/>
    </source>
</evidence>
<feature type="site" description="Participates in a stacking interaction with the thymidine ring of dTDP-4-oxo-6-deoxyglucose" evidence="9">
    <location>
        <position position="138"/>
    </location>
</feature>
<organism evidence="10 11">
    <name type="scientific">Pseudooceanicola lipolyticus</name>
    <dbReference type="NCBI Taxonomy" id="2029104"/>
    <lineage>
        <taxon>Bacteria</taxon>
        <taxon>Pseudomonadati</taxon>
        <taxon>Pseudomonadota</taxon>
        <taxon>Alphaproteobacteria</taxon>
        <taxon>Rhodobacterales</taxon>
        <taxon>Paracoccaceae</taxon>
        <taxon>Pseudooceanicola</taxon>
    </lineage>
</organism>
<dbReference type="GO" id="GO:0005829">
    <property type="term" value="C:cytosol"/>
    <property type="evidence" value="ECO:0007669"/>
    <property type="project" value="TreeGrafter"/>
</dbReference>
<dbReference type="AlphaFoldDB" id="A0A2M8IU08"/>
<dbReference type="InterPro" id="IPR014710">
    <property type="entry name" value="RmlC-like_jellyroll"/>
</dbReference>
<dbReference type="SUPFAM" id="SSF51182">
    <property type="entry name" value="RmlC-like cupins"/>
    <property type="match status" value="1"/>
</dbReference>
<proteinExistence type="predicted"/>
<dbReference type="InterPro" id="IPR011051">
    <property type="entry name" value="RmlC_Cupin_sf"/>
</dbReference>
<dbReference type="PANTHER" id="PTHR21047">
    <property type="entry name" value="DTDP-6-DEOXY-D-GLUCOSE-3,5 EPIMERASE"/>
    <property type="match status" value="1"/>
</dbReference>
<dbReference type="GO" id="GO:0008830">
    <property type="term" value="F:dTDP-4-dehydrorhamnose 3,5-epimerase activity"/>
    <property type="evidence" value="ECO:0007669"/>
    <property type="project" value="UniProtKB-EC"/>
</dbReference>
<gene>
    <name evidence="10" type="ORF">CVM52_24430</name>
</gene>
<sequence>MIFAPLAIAGACEITLERREDARGFFARSYCGQEFAAKGLNTCWVQMNLSMNLTAGTLRGMHFQSGPAAEEKLVRCLRGRAHDVIVDLRAGSPSFGRHAVVVLDSAALNAVYIPKGVAHGFQALAPETLLQYHHSTAYAPGHEGGVNPLDPELAIDWPLPPVQLSDRDRALPVLKEISPL</sequence>
<dbReference type="RefSeq" id="WP_100164905.1">
    <property type="nucleotide sequence ID" value="NZ_PGTB01000255.1"/>
</dbReference>
<protein>
    <recommendedName>
        <fullName evidence="4">dTDP-4-dehydrorhamnose 3,5-epimerase</fullName>
        <ecNumber evidence="3">5.1.3.13</ecNumber>
    </recommendedName>
    <alternativeName>
        <fullName evidence="6">Thymidine diphospho-4-keto-rhamnose 3,5-epimerase</fullName>
    </alternativeName>
    <alternativeName>
        <fullName evidence="5">dTDP-4-keto-6-deoxyglucose 3,5-epimerase</fullName>
    </alternativeName>
    <alternativeName>
        <fullName evidence="7">dTDP-6-deoxy-D-xylo-4-hexulose 3,5-epimerase</fullName>
    </alternativeName>
</protein>
<dbReference type="GO" id="GO:0000271">
    <property type="term" value="P:polysaccharide biosynthetic process"/>
    <property type="evidence" value="ECO:0007669"/>
    <property type="project" value="TreeGrafter"/>
</dbReference>
<dbReference type="Gene3D" id="2.60.120.10">
    <property type="entry name" value="Jelly Rolls"/>
    <property type="match status" value="1"/>
</dbReference>
<evidence type="ECO:0000256" key="9">
    <source>
        <dbReference type="PIRSR" id="PIRSR600888-3"/>
    </source>
</evidence>
<dbReference type="InterPro" id="IPR000888">
    <property type="entry name" value="RmlC-like"/>
</dbReference>
<comment type="catalytic activity">
    <reaction evidence="1">
        <text>dTDP-4-dehydro-6-deoxy-alpha-D-glucose = dTDP-4-dehydro-beta-L-rhamnose</text>
        <dbReference type="Rhea" id="RHEA:16969"/>
        <dbReference type="ChEBI" id="CHEBI:57649"/>
        <dbReference type="ChEBI" id="CHEBI:62830"/>
        <dbReference type="EC" id="5.1.3.13"/>
    </reaction>
</comment>
<evidence type="ECO:0000256" key="5">
    <source>
        <dbReference type="ARBA" id="ARBA00029758"/>
    </source>
</evidence>
<dbReference type="EMBL" id="PGTB01000255">
    <property type="protein sequence ID" value="PJE34024.1"/>
    <property type="molecule type" value="Genomic_DNA"/>
</dbReference>
<feature type="active site" description="Proton donor" evidence="8">
    <location>
        <position position="132"/>
    </location>
</feature>
<name>A0A2M8IU08_9RHOB</name>
<evidence type="ECO:0000256" key="1">
    <source>
        <dbReference type="ARBA" id="ARBA00001298"/>
    </source>
</evidence>
<keyword evidence="11" id="KW-1185">Reference proteome</keyword>
<dbReference type="EC" id="5.1.3.13" evidence="3"/>